<dbReference type="GO" id="GO:0005524">
    <property type="term" value="F:ATP binding"/>
    <property type="evidence" value="ECO:0007669"/>
    <property type="project" value="UniProtKB-KW"/>
</dbReference>
<dbReference type="EMBL" id="FOOE01000029">
    <property type="protein sequence ID" value="SFG14800.1"/>
    <property type="molecule type" value="Genomic_DNA"/>
</dbReference>
<name>A0A1I2PGX6_9CLOT</name>
<evidence type="ECO:0000313" key="6">
    <source>
        <dbReference type="EMBL" id="PWL51393.1"/>
    </source>
</evidence>
<keyword evidence="3" id="KW-0547">Nucleotide-binding</keyword>
<reference evidence="7 8" key="1">
    <citation type="submission" date="2016-10" db="EMBL/GenBank/DDBJ databases">
        <authorList>
            <person name="de Groot N.N."/>
        </authorList>
    </citation>
    <scope>NUCLEOTIDE SEQUENCE [LARGE SCALE GENOMIC DNA]</scope>
    <source>
        <strain evidence="7 8">NLAE-zl-G419</strain>
    </source>
</reference>
<proteinExistence type="inferred from homology"/>
<dbReference type="InterPro" id="IPR027417">
    <property type="entry name" value="P-loop_NTPase"/>
</dbReference>
<gene>
    <name evidence="6" type="ORF">DBY38_14230</name>
    <name evidence="7" type="ORF">SAMN04487885_12911</name>
</gene>
<sequence length="309" mass="34551">MATILELKNVSKTMGKKKAVDNISFTVNSGEIFGFLGPNGAGKTTTIKMITGLLSIDEGEIFIGGKNVKKDFEGALENVGGIIENPEMYGYLSGRDNLKIYGKMHGTVSKDRIDETVKMVKLENRIDDKVKKYSLGMRQRLGVAQALLHKPKLLILDEPTNGLDPVGIKELRDNLRELAENEGLAVLVSSHLLSEMELMCDRVGIIDNGKIIDIRSLKDIKKKSKDVNLYSLDVSDTDKTIEVIKDEYKDMKVEKHDEKLRLNCSREEIAKINKLLINADILVYEMAINSKTLEDEFMEVTKGSKDQIS</sequence>
<dbReference type="GO" id="GO:0016887">
    <property type="term" value="F:ATP hydrolysis activity"/>
    <property type="evidence" value="ECO:0007669"/>
    <property type="project" value="InterPro"/>
</dbReference>
<dbReference type="PROSITE" id="PS50893">
    <property type="entry name" value="ABC_TRANSPORTER_2"/>
    <property type="match status" value="1"/>
</dbReference>
<dbReference type="CDD" id="cd03268">
    <property type="entry name" value="ABC_BcrA_bacitracin_resist"/>
    <property type="match status" value="1"/>
</dbReference>
<dbReference type="InterPro" id="IPR017871">
    <property type="entry name" value="ABC_transporter-like_CS"/>
</dbReference>
<keyword evidence="4 7" id="KW-0067">ATP-binding</keyword>
<evidence type="ECO:0000256" key="3">
    <source>
        <dbReference type="ARBA" id="ARBA00022741"/>
    </source>
</evidence>
<dbReference type="Pfam" id="PF00005">
    <property type="entry name" value="ABC_tran"/>
    <property type="match status" value="1"/>
</dbReference>
<comment type="similarity">
    <text evidence="1">Belongs to the ABC transporter superfamily.</text>
</comment>
<dbReference type="PANTHER" id="PTHR43335:SF4">
    <property type="entry name" value="ABC TRANSPORTER, ATP-BINDING PROTEIN"/>
    <property type="match status" value="1"/>
</dbReference>
<dbReference type="RefSeq" id="WP_027637694.1">
    <property type="nucleotide sequence ID" value="NZ_BAAACD010000002.1"/>
</dbReference>
<dbReference type="InterPro" id="IPR003439">
    <property type="entry name" value="ABC_transporter-like_ATP-bd"/>
</dbReference>
<dbReference type="Proteomes" id="UP000246114">
    <property type="component" value="Unassembled WGS sequence"/>
</dbReference>
<keyword evidence="2" id="KW-0813">Transport</keyword>
<dbReference type="PANTHER" id="PTHR43335">
    <property type="entry name" value="ABC TRANSPORTER, ATP-BINDING PROTEIN"/>
    <property type="match status" value="1"/>
</dbReference>
<dbReference type="SMART" id="SM00382">
    <property type="entry name" value="AAA"/>
    <property type="match status" value="1"/>
</dbReference>
<feature type="domain" description="ABC transporter" evidence="5">
    <location>
        <begin position="5"/>
        <end position="233"/>
    </location>
</feature>
<evidence type="ECO:0000256" key="2">
    <source>
        <dbReference type="ARBA" id="ARBA00022448"/>
    </source>
</evidence>
<dbReference type="SUPFAM" id="SSF52540">
    <property type="entry name" value="P-loop containing nucleoside triphosphate hydrolases"/>
    <property type="match status" value="1"/>
</dbReference>
<organism evidence="7 8">
    <name type="scientific">Clostridium cadaveris</name>
    <dbReference type="NCBI Taxonomy" id="1529"/>
    <lineage>
        <taxon>Bacteria</taxon>
        <taxon>Bacillati</taxon>
        <taxon>Bacillota</taxon>
        <taxon>Clostridia</taxon>
        <taxon>Eubacteriales</taxon>
        <taxon>Clostridiaceae</taxon>
        <taxon>Clostridium</taxon>
    </lineage>
</organism>
<dbReference type="PROSITE" id="PS00211">
    <property type="entry name" value="ABC_TRANSPORTER_1"/>
    <property type="match status" value="1"/>
</dbReference>
<evidence type="ECO:0000313" key="7">
    <source>
        <dbReference type="EMBL" id="SFG14800.1"/>
    </source>
</evidence>
<reference evidence="6 9" key="2">
    <citation type="submission" date="2018-03" db="EMBL/GenBank/DDBJ databases">
        <title>The uncultured portion of the human microbiome is neutrally assembled.</title>
        <authorList>
            <person name="Jeraldo P."/>
            <person name="Boardman L."/>
            <person name="White B.A."/>
            <person name="Nelson H."/>
            <person name="Goldenfeld N."/>
            <person name="Chia N."/>
        </authorList>
    </citation>
    <scope>NUCLEOTIDE SEQUENCE [LARGE SCALE GENOMIC DNA]</scope>
    <source>
        <strain evidence="6">CIM:MAG 903</strain>
    </source>
</reference>
<evidence type="ECO:0000256" key="4">
    <source>
        <dbReference type="ARBA" id="ARBA00022840"/>
    </source>
</evidence>
<dbReference type="Gene3D" id="3.40.50.300">
    <property type="entry name" value="P-loop containing nucleotide triphosphate hydrolases"/>
    <property type="match status" value="1"/>
</dbReference>
<evidence type="ECO:0000256" key="1">
    <source>
        <dbReference type="ARBA" id="ARBA00005417"/>
    </source>
</evidence>
<protein>
    <submittedName>
        <fullName evidence="6">ABC transporter ATP-binding protein</fullName>
    </submittedName>
    <submittedName>
        <fullName evidence="7">ABC-2 type transport system ATP-binding protein</fullName>
    </submittedName>
</protein>
<evidence type="ECO:0000313" key="8">
    <source>
        <dbReference type="Proteomes" id="UP000182135"/>
    </source>
</evidence>
<dbReference type="AlphaFoldDB" id="A0A1I2PGX6"/>
<dbReference type="eggNOG" id="COG1131">
    <property type="taxonomic scope" value="Bacteria"/>
</dbReference>
<evidence type="ECO:0000313" key="9">
    <source>
        <dbReference type="Proteomes" id="UP000246114"/>
    </source>
</evidence>
<dbReference type="STRING" id="1529.SAMN04487885_12911"/>
<dbReference type="Proteomes" id="UP000182135">
    <property type="component" value="Unassembled WGS sequence"/>
</dbReference>
<dbReference type="EMBL" id="QAMZ01000056">
    <property type="protein sequence ID" value="PWL51393.1"/>
    <property type="molecule type" value="Genomic_DNA"/>
</dbReference>
<accession>A0A1I2PGX6</accession>
<evidence type="ECO:0000259" key="5">
    <source>
        <dbReference type="PROSITE" id="PS50893"/>
    </source>
</evidence>
<dbReference type="OrthoDB" id="9809205at2"/>
<keyword evidence="8" id="KW-1185">Reference proteome</keyword>
<dbReference type="InterPro" id="IPR003593">
    <property type="entry name" value="AAA+_ATPase"/>
</dbReference>